<organism evidence="4 5">
    <name type="scientific">Skeletonema marinoi</name>
    <dbReference type="NCBI Taxonomy" id="267567"/>
    <lineage>
        <taxon>Eukaryota</taxon>
        <taxon>Sar</taxon>
        <taxon>Stramenopiles</taxon>
        <taxon>Ochrophyta</taxon>
        <taxon>Bacillariophyta</taxon>
        <taxon>Coscinodiscophyceae</taxon>
        <taxon>Thalassiosirophycidae</taxon>
        <taxon>Thalassiosirales</taxon>
        <taxon>Skeletonemataceae</taxon>
        <taxon>Skeletonema</taxon>
        <taxon>Skeletonema marinoi-dohrnii complex</taxon>
    </lineage>
</organism>
<comment type="caution">
    <text evidence="4">The sequence shown here is derived from an EMBL/GenBank/DDBJ whole genome shotgun (WGS) entry which is preliminary data.</text>
</comment>
<dbReference type="Gene3D" id="3.40.30.10">
    <property type="entry name" value="Glutaredoxin"/>
    <property type="match status" value="1"/>
</dbReference>
<keyword evidence="1" id="KW-1015">Disulfide bond</keyword>
<dbReference type="InterPro" id="IPR013766">
    <property type="entry name" value="Thioredoxin_domain"/>
</dbReference>
<dbReference type="EMBL" id="JATAAI010000035">
    <property type="protein sequence ID" value="KAK1735232.1"/>
    <property type="molecule type" value="Genomic_DNA"/>
</dbReference>
<dbReference type="CDD" id="cd02947">
    <property type="entry name" value="TRX_family"/>
    <property type="match status" value="1"/>
</dbReference>
<proteinExistence type="predicted"/>
<dbReference type="Pfam" id="PF00085">
    <property type="entry name" value="Thioredoxin"/>
    <property type="match status" value="1"/>
</dbReference>
<dbReference type="AlphaFoldDB" id="A0AAD8XXD5"/>
<feature type="domain" description="Thioredoxin" evidence="3">
    <location>
        <begin position="66"/>
        <end position="197"/>
    </location>
</feature>
<evidence type="ECO:0000313" key="4">
    <source>
        <dbReference type="EMBL" id="KAK1735232.1"/>
    </source>
</evidence>
<protein>
    <submittedName>
        <fullName evidence="4">Thioredoxin family protein</fullName>
    </submittedName>
</protein>
<dbReference type="PANTHER" id="PTHR46115">
    <property type="entry name" value="THIOREDOXIN-LIKE PROTEIN 1"/>
    <property type="match status" value="1"/>
</dbReference>
<keyword evidence="2" id="KW-0812">Transmembrane</keyword>
<feature type="transmembrane region" description="Helical" evidence="2">
    <location>
        <begin position="12"/>
        <end position="32"/>
    </location>
</feature>
<evidence type="ECO:0000259" key="3">
    <source>
        <dbReference type="PROSITE" id="PS51352"/>
    </source>
</evidence>
<gene>
    <name evidence="4" type="ORF">QTG54_014298</name>
</gene>
<sequence length="197" mass="21820">MTAHPSIKHSSWAMMVLLFIPTVWNCCCVLVVHGKRSPSQNCDSISIPIHHHRAHLHKTSSSSKPSSPYATRAAYNLLFNIRGGDIQQITSLSQVKEIIENASNTNQLVVLDFTSNNCPPCEMIAPIYSDLSELEEFESKVIFLKVNVSDHPDVASYYGVDGWPTFQLFRNELLVDSIVGGQAAKAGLYPLVARHAQ</sequence>
<keyword evidence="2" id="KW-0472">Membrane</keyword>
<dbReference type="PROSITE" id="PS51352">
    <property type="entry name" value="THIOREDOXIN_2"/>
    <property type="match status" value="1"/>
</dbReference>
<reference evidence="4" key="1">
    <citation type="submission" date="2023-06" db="EMBL/GenBank/DDBJ databases">
        <title>Survivors Of The Sea: Transcriptome response of Skeletonema marinoi to long-term dormancy.</title>
        <authorList>
            <person name="Pinder M.I.M."/>
            <person name="Kourtchenko O."/>
            <person name="Robertson E.K."/>
            <person name="Larsson T."/>
            <person name="Maumus F."/>
            <person name="Osuna-Cruz C.M."/>
            <person name="Vancaester E."/>
            <person name="Stenow R."/>
            <person name="Vandepoele K."/>
            <person name="Ploug H."/>
            <person name="Bruchert V."/>
            <person name="Godhe A."/>
            <person name="Topel M."/>
        </authorList>
    </citation>
    <scope>NUCLEOTIDE SEQUENCE</scope>
    <source>
        <strain evidence="4">R05AC</strain>
    </source>
</reference>
<dbReference type="SUPFAM" id="SSF52833">
    <property type="entry name" value="Thioredoxin-like"/>
    <property type="match status" value="1"/>
</dbReference>
<keyword evidence="2" id="KW-1133">Transmembrane helix</keyword>
<dbReference type="InterPro" id="IPR017937">
    <property type="entry name" value="Thioredoxin_CS"/>
</dbReference>
<dbReference type="InterPro" id="IPR036249">
    <property type="entry name" value="Thioredoxin-like_sf"/>
</dbReference>
<dbReference type="Proteomes" id="UP001224775">
    <property type="component" value="Unassembled WGS sequence"/>
</dbReference>
<evidence type="ECO:0000256" key="1">
    <source>
        <dbReference type="ARBA" id="ARBA00023157"/>
    </source>
</evidence>
<name>A0AAD8XXD5_9STRA</name>
<keyword evidence="5" id="KW-1185">Reference proteome</keyword>
<evidence type="ECO:0000313" key="5">
    <source>
        <dbReference type="Proteomes" id="UP001224775"/>
    </source>
</evidence>
<accession>A0AAD8XXD5</accession>
<evidence type="ECO:0000256" key="2">
    <source>
        <dbReference type="SAM" id="Phobius"/>
    </source>
</evidence>
<dbReference type="PROSITE" id="PS00194">
    <property type="entry name" value="THIOREDOXIN_1"/>
    <property type="match status" value="1"/>
</dbReference>